<name>A0A1H4WSW9_9FLAO</name>
<dbReference type="InterPro" id="IPR007404">
    <property type="entry name" value="YdjM-like"/>
</dbReference>
<keyword evidence="1" id="KW-1133">Transmembrane helix</keyword>
<dbReference type="GO" id="GO:0016787">
    <property type="term" value="F:hydrolase activity"/>
    <property type="evidence" value="ECO:0007669"/>
    <property type="project" value="UniProtKB-KW"/>
</dbReference>
<evidence type="ECO:0000313" key="3">
    <source>
        <dbReference type="Proteomes" id="UP000183038"/>
    </source>
</evidence>
<protein>
    <submittedName>
        <fullName evidence="2">Membrane-bound metal-dependent hydrolase YbcI, DUF457 family</fullName>
    </submittedName>
</protein>
<dbReference type="Pfam" id="PF04307">
    <property type="entry name" value="YdjM"/>
    <property type="match status" value="1"/>
</dbReference>
<keyword evidence="1" id="KW-0812">Transmembrane</keyword>
<dbReference type="AlphaFoldDB" id="A0A1H4WSW9"/>
<gene>
    <name evidence="2" type="ORF">SAMN05192540_4001</name>
</gene>
<keyword evidence="1" id="KW-0472">Membrane</keyword>
<feature type="transmembrane region" description="Helical" evidence="1">
    <location>
        <begin position="100"/>
        <end position="124"/>
    </location>
</feature>
<dbReference type="EMBL" id="FNTB01000002">
    <property type="protein sequence ID" value="SEC96325.1"/>
    <property type="molecule type" value="Genomic_DNA"/>
</dbReference>
<feature type="transmembrane region" description="Helical" evidence="1">
    <location>
        <begin position="150"/>
        <end position="172"/>
    </location>
</feature>
<proteinExistence type="predicted"/>
<evidence type="ECO:0000256" key="1">
    <source>
        <dbReference type="SAM" id="Phobius"/>
    </source>
</evidence>
<dbReference type="PANTHER" id="PTHR35531:SF1">
    <property type="entry name" value="INNER MEMBRANE PROTEIN YBCI-RELATED"/>
    <property type="match status" value="1"/>
</dbReference>
<feature type="transmembrane region" description="Helical" evidence="1">
    <location>
        <begin position="70"/>
        <end position="88"/>
    </location>
</feature>
<organism evidence="2 3">
    <name type="scientific">Maribacter dokdonensis</name>
    <dbReference type="NCBI Taxonomy" id="320912"/>
    <lineage>
        <taxon>Bacteria</taxon>
        <taxon>Pseudomonadati</taxon>
        <taxon>Bacteroidota</taxon>
        <taxon>Flavobacteriia</taxon>
        <taxon>Flavobacteriales</taxon>
        <taxon>Flavobacteriaceae</taxon>
        <taxon>Maribacter</taxon>
    </lineage>
</organism>
<sequence>MTFPNHVAGGIVFTGTFCSLFNVNIFDNPYSIALTVFASILPDIDHTKSLIGKLFFPISKWLSVKFGHRTITHSLLFFIASTIIFLFSEKIFLSSSTYTLIFSFALLSHLVLDMLTVQGIPLFYPFARNPCVIPANPDLRINSGNIKSEGIALFIFTGMALFMQPLFANGFWTTYNNQFNSIGHIFREFSNSDKALVINYDYSYYNQKITGSGVLVNATQKELNLISDNELINITSEPNTIIRELNISPSDKDLKVNQVIVQNIDIDSLTRILSNKYILESDIFSNNPVMFEGSKTSHISIEETFNPALPTLIQIDNSKQLQLLAKQETEQTKLNIEYGKKRSLEKELNDAKKTIGSASNYEREKLGKRIIEINKKLLDFEVDISKLQGIKMELANLSAETPTMFNGKLVFINY</sequence>
<accession>A0A1H4WSW9</accession>
<reference evidence="2 3" key="1">
    <citation type="submission" date="2016-10" db="EMBL/GenBank/DDBJ databases">
        <authorList>
            <person name="de Groot N.N."/>
        </authorList>
    </citation>
    <scope>NUCLEOTIDE SEQUENCE [LARGE SCALE GENOMIC DNA]</scope>
    <source>
        <strain evidence="2 3">MAR_2009_71</strain>
    </source>
</reference>
<dbReference type="RefSeq" id="WP_074674856.1">
    <property type="nucleotide sequence ID" value="NZ_FNTB01000002.1"/>
</dbReference>
<evidence type="ECO:0000313" key="2">
    <source>
        <dbReference type="EMBL" id="SEC96325.1"/>
    </source>
</evidence>
<keyword evidence="2" id="KW-0378">Hydrolase</keyword>
<dbReference type="PANTHER" id="PTHR35531">
    <property type="entry name" value="INNER MEMBRANE PROTEIN YBCI-RELATED"/>
    <property type="match status" value="1"/>
</dbReference>
<dbReference type="Proteomes" id="UP000183038">
    <property type="component" value="Unassembled WGS sequence"/>
</dbReference>